<organism evidence="1 2">
    <name type="scientific">Bacteroides sedimenti</name>
    <dbReference type="NCBI Taxonomy" id="2136147"/>
    <lineage>
        <taxon>Bacteria</taxon>
        <taxon>Pseudomonadati</taxon>
        <taxon>Bacteroidota</taxon>
        <taxon>Bacteroidia</taxon>
        <taxon>Bacteroidales</taxon>
        <taxon>Bacteroidaceae</taxon>
        <taxon>Bacteroides</taxon>
    </lineage>
</organism>
<evidence type="ECO:0000313" key="1">
    <source>
        <dbReference type="EMBL" id="BEG98666.1"/>
    </source>
</evidence>
<accession>A0ABN6Z8I7</accession>
<reference evidence="1 2" key="1">
    <citation type="submission" date="2023-04" db="EMBL/GenBank/DDBJ databases">
        <title>Draft genome sequence of acteroides sedimenti strain YN3PY1.</title>
        <authorList>
            <person name="Yoshida N."/>
        </authorList>
    </citation>
    <scope>NUCLEOTIDE SEQUENCE [LARGE SCALE GENOMIC DNA]</scope>
    <source>
        <strain evidence="1 2">YN3PY1</strain>
    </source>
</reference>
<name>A0ABN6Z8I7_9BACE</name>
<proteinExistence type="predicted"/>
<keyword evidence="2" id="KW-1185">Reference proteome</keyword>
<protein>
    <submittedName>
        <fullName evidence="1">Uncharacterized protein</fullName>
    </submittedName>
</protein>
<gene>
    <name evidence="1" type="ORF">BSYN_09310</name>
</gene>
<dbReference type="Proteomes" id="UP001496674">
    <property type="component" value="Chromosome"/>
</dbReference>
<sequence length="228" mass="25963">MTLFLFACNTNTRNEGKVESSESLTKEKSTDSISITPDKPGEIYSAVMFDKIHSSEAEDTLIIRTKKGEFIITPYGRFKNINGDTVQLKTELIVENAYLYLDNKFLYIFFTDTDHDGATSWVQKINKENLKTIYTTEIPGFNLGQPIIRGNKAYVTAIGLIGKLNLDTGKYDWIREDLYDRGKASFNSFDTVLLSDNQTEFLSKHYLRNQIDKVIVDNTTGKIIKIVK</sequence>
<dbReference type="EMBL" id="AP028055">
    <property type="protein sequence ID" value="BEG98666.1"/>
    <property type="molecule type" value="Genomic_DNA"/>
</dbReference>
<evidence type="ECO:0000313" key="2">
    <source>
        <dbReference type="Proteomes" id="UP001496674"/>
    </source>
</evidence>